<proteinExistence type="predicted"/>
<organism evidence="1 2">
    <name type="scientific">Tieghemiomyces parasiticus</name>
    <dbReference type="NCBI Taxonomy" id="78921"/>
    <lineage>
        <taxon>Eukaryota</taxon>
        <taxon>Fungi</taxon>
        <taxon>Fungi incertae sedis</taxon>
        <taxon>Zoopagomycota</taxon>
        <taxon>Kickxellomycotina</taxon>
        <taxon>Dimargaritomycetes</taxon>
        <taxon>Dimargaritales</taxon>
        <taxon>Dimargaritaceae</taxon>
        <taxon>Tieghemiomyces</taxon>
    </lineage>
</organism>
<accession>A0A9W8AEB7</accession>
<dbReference type="AlphaFoldDB" id="A0A9W8AEB7"/>
<dbReference type="Proteomes" id="UP001150569">
    <property type="component" value="Unassembled WGS sequence"/>
</dbReference>
<sequence>MDNSDVGSGRKLDLCILPCDTLGAISLVYGLLNGPAGDVVGRVCCGVLDQSYLDFTALRQHDKVSIFEYSERNFDEVESRFQQADSVLLCPLHVAPNGGGEDGRIKSNWVHSVPGSSDLPRTPEHDTKAARACHHQYVYQDHGYNWILRLWELYLTTARRVGVRSLCMQSLLNVPCLTGSLCRTIARMEDMFLQCVLAPSLPSGRLSSDCEPVPSPRLRGFVLRTAPAMEGLMALFRDSQDGLRLGLPIDQGQCAPVALEDVALVWVRLVQHKYHPANHRPDGPVEAAALELLLRRTTVSTSNFTLTHRRGLLHLPGHQRVSGPGVAEEASKALDRPVAYDRINFSEFDRLLREQCGYRGEEVYYVVEMIQNIEAGQFDEVKGDLEKITGCQPLTLSAFFLRHTDTL</sequence>
<dbReference type="EMBL" id="JANBPT010000281">
    <property type="protein sequence ID" value="KAJ1924305.1"/>
    <property type="molecule type" value="Genomic_DNA"/>
</dbReference>
<protein>
    <submittedName>
        <fullName evidence="1">Uncharacterized protein</fullName>
    </submittedName>
</protein>
<reference evidence="1" key="1">
    <citation type="submission" date="2022-07" db="EMBL/GenBank/DDBJ databases">
        <title>Phylogenomic reconstructions and comparative analyses of Kickxellomycotina fungi.</title>
        <authorList>
            <person name="Reynolds N.K."/>
            <person name="Stajich J.E."/>
            <person name="Barry K."/>
            <person name="Grigoriev I.V."/>
            <person name="Crous P."/>
            <person name="Smith M.E."/>
        </authorList>
    </citation>
    <scope>NUCLEOTIDE SEQUENCE</scope>
    <source>
        <strain evidence="1">RSA 861</strain>
    </source>
</reference>
<comment type="caution">
    <text evidence="1">The sequence shown here is derived from an EMBL/GenBank/DDBJ whole genome shotgun (WGS) entry which is preliminary data.</text>
</comment>
<keyword evidence="2" id="KW-1185">Reference proteome</keyword>
<dbReference type="Gene3D" id="3.40.50.720">
    <property type="entry name" value="NAD(P)-binding Rossmann-like Domain"/>
    <property type="match status" value="1"/>
</dbReference>
<gene>
    <name evidence="1" type="ORF">IWQ60_005285</name>
</gene>
<evidence type="ECO:0000313" key="2">
    <source>
        <dbReference type="Proteomes" id="UP001150569"/>
    </source>
</evidence>
<name>A0A9W8AEB7_9FUNG</name>
<evidence type="ECO:0000313" key="1">
    <source>
        <dbReference type="EMBL" id="KAJ1924305.1"/>
    </source>
</evidence>